<evidence type="ECO:0000313" key="1">
    <source>
        <dbReference type="EMBL" id="JAH42823.1"/>
    </source>
</evidence>
<reference evidence="1" key="2">
    <citation type="journal article" date="2015" name="Fish Shellfish Immunol.">
        <title>Early steps in the European eel (Anguilla anguilla)-Vibrio vulnificus interaction in the gills: Role of the RtxA13 toxin.</title>
        <authorList>
            <person name="Callol A."/>
            <person name="Pajuelo D."/>
            <person name="Ebbesson L."/>
            <person name="Teles M."/>
            <person name="MacKenzie S."/>
            <person name="Amaro C."/>
        </authorList>
    </citation>
    <scope>NUCLEOTIDE SEQUENCE</scope>
</reference>
<name>A0A0E9SQP8_ANGAN</name>
<dbReference type="AlphaFoldDB" id="A0A0E9SQP8"/>
<dbReference type="EMBL" id="GBXM01065754">
    <property type="protein sequence ID" value="JAH42823.1"/>
    <property type="molecule type" value="Transcribed_RNA"/>
</dbReference>
<accession>A0A0E9SQP8</accession>
<organism evidence="1">
    <name type="scientific">Anguilla anguilla</name>
    <name type="common">European freshwater eel</name>
    <name type="synonym">Muraena anguilla</name>
    <dbReference type="NCBI Taxonomy" id="7936"/>
    <lineage>
        <taxon>Eukaryota</taxon>
        <taxon>Metazoa</taxon>
        <taxon>Chordata</taxon>
        <taxon>Craniata</taxon>
        <taxon>Vertebrata</taxon>
        <taxon>Euteleostomi</taxon>
        <taxon>Actinopterygii</taxon>
        <taxon>Neopterygii</taxon>
        <taxon>Teleostei</taxon>
        <taxon>Anguilliformes</taxon>
        <taxon>Anguillidae</taxon>
        <taxon>Anguilla</taxon>
    </lineage>
</organism>
<protein>
    <submittedName>
        <fullName evidence="1">Uncharacterized protein</fullName>
    </submittedName>
</protein>
<proteinExistence type="predicted"/>
<sequence length="37" mass="4441">MKCLDSKMVFGHLVMFRGIIYPIKQHYVRNSYACYVE</sequence>
<reference evidence="1" key="1">
    <citation type="submission" date="2014-11" db="EMBL/GenBank/DDBJ databases">
        <authorList>
            <person name="Amaro Gonzalez C."/>
        </authorList>
    </citation>
    <scope>NUCLEOTIDE SEQUENCE</scope>
</reference>